<keyword evidence="3" id="KW-0813">Transport</keyword>
<evidence type="ECO:0000313" key="16">
    <source>
        <dbReference type="Proteomes" id="UP000318927"/>
    </source>
</evidence>
<dbReference type="OrthoDB" id="9803053at2"/>
<keyword evidence="5" id="KW-0375">Hydrogen ion transport</keyword>
<evidence type="ECO:0000256" key="9">
    <source>
        <dbReference type="ARBA" id="ARBA00023136"/>
    </source>
</evidence>
<keyword evidence="11" id="KW-0066">ATP synthesis</keyword>
<dbReference type="PANTHER" id="PTHR48082">
    <property type="entry name" value="ATP SYNTHASE SUBUNIT ALPHA, MITOCHONDRIAL"/>
    <property type="match status" value="1"/>
</dbReference>
<evidence type="ECO:0000256" key="1">
    <source>
        <dbReference type="ARBA" id="ARBA00004370"/>
    </source>
</evidence>
<dbReference type="GO" id="GO:0043531">
    <property type="term" value="F:ADP binding"/>
    <property type="evidence" value="ECO:0007669"/>
    <property type="project" value="TreeGrafter"/>
</dbReference>
<dbReference type="InterPro" id="IPR000194">
    <property type="entry name" value="ATPase_F1/V1/A1_a/bsu_nucl-bd"/>
</dbReference>
<evidence type="ECO:0000256" key="10">
    <source>
        <dbReference type="ARBA" id="ARBA00023196"/>
    </source>
</evidence>
<dbReference type="Proteomes" id="UP000318927">
    <property type="component" value="Chromosome"/>
</dbReference>
<feature type="domain" description="ATPase F1/V1/A1 complex alpha/beta subunit nucleotide-binding" evidence="13">
    <location>
        <begin position="131"/>
        <end position="341"/>
    </location>
</feature>
<dbReference type="EMBL" id="CP042295">
    <property type="protein sequence ID" value="QDY86792.1"/>
    <property type="molecule type" value="Genomic_DNA"/>
</dbReference>
<evidence type="ECO:0000313" key="15">
    <source>
        <dbReference type="EMBL" id="QDY86792.1"/>
    </source>
</evidence>
<dbReference type="InterPro" id="IPR027417">
    <property type="entry name" value="P-loop_NTPase"/>
</dbReference>
<dbReference type="KEGG" id="mans:FRW55_01275"/>
<keyword evidence="6" id="KW-0067">ATP-binding</keyword>
<evidence type="ECO:0000256" key="12">
    <source>
        <dbReference type="ARBA" id="ARBA00026013"/>
    </source>
</evidence>
<dbReference type="InterPro" id="IPR020003">
    <property type="entry name" value="ATPase_a/bsu_AS"/>
</dbReference>
<dbReference type="Pfam" id="PF00006">
    <property type="entry name" value="ATP-synt_ab"/>
    <property type="match status" value="1"/>
</dbReference>
<dbReference type="FunFam" id="3.40.50.300:FF:002432">
    <property type="entry name" value="ATP synthase subunit alpha, mitochondrial"/>
    <property type="match status" value="1"/>
</dbReference>
<evidence type="ECO:0000256" key="2">
    <source>
        <dbReference type="ARBA" id="ARBA00008936"/>
    </source>
</evidence>
<keyword evidence="9" id="KW-0472">Membrane</keyword>
<keyword evidence="16" id="KW-1185">Reference proteome</keyword>
<dbReference type="Gene3D" id="3.40.50.12240">
    <property type="match status" value="1"/>
</dbReference>
<organism evidence="15 16">
    <name type="scientific">Mycoplasma anserisalpingitidis</name>
    <dbReference type="NCBI Taxonomy" id="519450"/>
    <lineage>
        <taxon>Bacteria</taxon>
        <taxon>Bacillati</taxon>
        <taxon>Mycoplasmatota</taxon>
        <taxon>Mollicutes</taxon>
        <taxon>Mycoplasmataceae</taxon>
        <taxon>Mycoplasma</taxon>
    </lineage>
</organism>
<evidence type="ECO:0000259" key="14">
    <source>
        <dbReference type="Pfam" id="PF00306"/>
    </source>
</evidence>
<keyword evidence="7" id="KW-1278">Translocase</keyword>
<evidence type="ECO:0000256" key="4">
    <source>
        <dbReference type="ARBA" id="ARBA00022741"/>
    </source>
</evidence>
<dbReference type="PROSITE" id="PS00152">
    <property type="entry name" value="ATPASE_ALPHA_BETA"/>
    <property type="match status" value="1"/>
</dbReference>
<evidence type="ECO:0000256" key="6">
    <source>
        <dbReference type="ARBA" id="ARBA00022840"/>
    </source>
</evidence>
<dbReference type="Pfam" id="PF00306">
    <property type="entry name" value="ATP-synt_ab_C"/>
    <property type="match status" value="1"/>
</dbReference>
<dbReference type="GO" id="GO:0046933">
    <property type="term" value="F:proton-transporting ATP synthase activity, rotational mechanism"/>
    <property type="evidence" value="ECO:0007669"/>
    <property type="project" value="InterPro"/>
</dbReference>
<protein>
    <submittedName>
        <fullName evidence="15">ATP F0F1 synthase subunit alpha</fullName>
    </submittedName>
</protein>
<proteinExistence type="inferred from homology"/>
<accession>A0A5B8J6T0</accession>
<evidence type="ECO:0000259" key="13">
    <source>
        <dbReference type="Pfam" id="PF00006"/>
    </source>
</evidence>
<comment type="subcellular location">
    <subcellularLocation>
        <location evidence="1">Membrane</location>
    </subcellularLocation>
</comment>
<evidence type="ECO:0000256" key="3">
    <source>
        <dbReference type="ARBA" id="ARBA00022448"/>
    </source>
</evidence>
<keyword evidence="10" id="KW-0139">CF(1)</keyword>
<dbReference type="InterPro" id="IPR005294">
    <property type="entry name" value="ATP_synth_F1_asu"/>
</dbReference>
<dbReference type="SUPFAM" id="SSF47917">
    <property type="entry name" value="C-terminal domain of alpha and beta subunits of F1 ATP synthase"/>
    <property type="match status" value="1"/>
</dbReference>
<comment type="similarity">
    <text evidence="2">Belongs to the ATPase alpha/beta chains family.</text>
</comment>
<dbReference type="GO" id="GO:0005524">
    <property type="term" value="F:ATP binding"/>
    <property type="evidence" value="ECO:0007669"/>
    <property type="project" value="UniProtKB-KW"/>
</dbReference>
<keyword evidence="8" id="KW-0406">Ion transport</keyword>
<dbReference type="PANTHER" id="PTHR48082:SF2">
    <property type="entry name" value="ATP SYNTHASE SUBUNIT ALPHA, MITOCHONDRIAL"/>
    <property type="match status" value="1"/>
</dbReference>
<name>A0A5B8J6T0_9MOLU</name>
<comment type="subunit">
    <text evidence="12">F-type ATPases have 2 components, CF(1) - the catalytic core - and CF(0) - the membrane proton channel. CF(1) has five subunits: alpha(3), beta(3), gamma(1), delta(1), epsilon(1). CF(0) has four main subunits: a(1), b(1), b'(1) and c(9-12).</text>
</comment>
<gene>
    <name evidence="15" type="ORF">FRW55_01275</name>
</gene>
<dbReference type="AlphaFoldDB" id="A0A5B8J6T0"/>
<sequence>MSNKIQIKAIFDYIIELNGDHNFAQNERLVLKNDNSVKALVISASENKAFCIVNVDPSELKIEDEFIISKESNLVKTSKKFFGKIIDIENNIVYPATTKETVEFMEYESNIFNKPNDLMSYKSLNEQLNTGYISVDLLVPIGKGQRELIIGDRKTGKTFIALNTIINQKNKNVKCIYAAIGTQHSQLSTVYKLLEENGALEQTIIVKADSDRPYDQYLLPYVAMAHAENLSYEDDVLIIFDDLTTHANIYREMALLTNKPVGKEAFPGDMFYAHSRLLERSGNFTNRKSITALPILQTVDNDITSLISSNIISITDGQIVTNSEIFASGKYPAVDIDLSVSRIGGMVQSKEIAKVASKIGKIYKAYRRQTKLSSLKYDLNEQTNNLIKNGLLIEEMFNQKGISLYSEEDLLLNSDLISWNCLTDVKDVQLALKFCQELIKVDENARKIFESTKNTKNIDPRVSEFFKSALKQFSNKLELNWNIKVQNEFIPIKKDILNNIIQKLGVNNGSENN</sequence>
<evidence type="ECO:0000256" key="8">
    <source>
        <dbReference type="ARBA" id="ARBA00023065"/>
    </source>
</evidence>
<dbReference type="GO" id="GO:0045259">
    <property type="term" value="C:proton-transporting ATP synthase complex"/>
    <property type="evidence" value="ECO:0007669"/>
    <property type="project" value="UniProtKB-KW"/>
</dbReference>
<dbReference type="NCBIfam" id="NF045936">
    <property type="entry name" value="MSC_0619_alpha"/>
    <property type="match status" value="1"/>
</dbReference>
<dbReference type="RefSeq" id="WP_146368400.1">
    <property type="nucleotide sequence ID" value="NZ_CP042295.1"/>
</dbReference>
<evidence type="ECO:0000256" key="11">
    <source>
        <dbReference type="ARBA" id="ARBA00023310"/>
    </source>
</evidence>
<dbReference type="NCBIfam" id="NF005523">
    <property type="entry name" value="PRK07165.1"/>
    <property type="match status" value="1"/>
</dbReference>
<dbReference type="SUPFAM" id="SSF52540">
    <property type="entry name" value="P-loop containing nucleoside triphosphate hydrolases"/>
    <property type="match status" value="1"/>
</dbReference>
<keyword evidence="4" id="KW-0547">Nucleotide-binding</keyword>
<evidence type="ECO:0000256" key="5">
    <source>
        <dbReference type="ARBA" id="ARBA00022781"/>
    </source>
</evidence>
<evidence type="ECO:0000256" key="7">
    <source>
        <dbReference type="ARBA" id="ARBA00022967"/>
    </source>
</evidence>
<reference evidence="15 16" key="1">
    <citation type="journal article" date="2019" name="Microbiol. Resour. Announc.">
        <title>Complete Genome Sequences of Three Mycoplasma anserisalpingitis (Mycoplasma sp. 1220) Strains.</title>
        <authorList>
            <person name="Grozner D."/>
            <person name="Forro B."/>
            <person name="Kovacs A.B."/>
            <person name="Marton S."/>
            <person name="Banyai K."/>
            <person name="Kreizinger Z."/>
            <person name="Sulyok K.M."/>
            <person name="Gyuranecz M."/>
        </authorList>
    </citation>
    <scope>NUCLEOTIDE SEQUENCE [LARGE SCALE GENOMIC DNA]</scope>
    <source>
        <strain evidence="15 16">ATCC:BAA-2147</strain>
    </source>
</reference>
<dbReference type="InterPro" id="IPR000793">
    <property type="entry name" value="ATP_synth_asu_C"/>
</dbReference>
<feature type="domain" description="ATP synthase alpha subunit C-terminal" evidence="14">
    <location>
        <begin position="348"/>
        <end position="473"/>
    </location>
</feature>